<feature type="transmembrane region" description="Helical" evidence="1">
    <location>
        <begin position="255"/>
        <end position="272"/>
    </location>
</feature>
<keyword evidence="1" id="KW-1133">Transmembrane helix</keyword>
<feature type="transmembrane region" description="Helical" evidence="1">
    <location>
        <begin position="85"/>
        <end position="103"/>
    </location>
</feature>
<sequence>MTTTDTGSPAATPPVATFWRPGPIAAPDEPVVRATGTRRWMLAAACAAGSVFLALQWGRNIEHVHRIAAGLPPQAASDADLATRNLIYCAAAVITVACVRMATNSHTAGLRPILGTTTRYALAYYLRVVCPVATVAGPLLALVGAVVPGLGALMFGERARSRPWLLDVQHAMAAGLVESVVALMLVWVVLEHLPAGRGRTVADTAWAPAIVVVVQVSYHLDAGPTALFLVAPVLLTVAGWRYHRNLAGIVVGHTLYDLVAAFTLPVLTAAGLGGLPSAVIVFVIMPLFFAITGTALDPRWLLRRPGRGH</sequence>
<dbReference type="EMBL" id="CP034550">
    <property type="protein sequence ID" value="QFZ20431.1"/>
    <property type="molecule type" value="Genomic_DNA"/>
</dbReference>
<keyword evidence="3" id="KW-1185">Reference proteome</keyword>
<accession>A0A5Q0H2L7</accession>
<name>A0A5Q0H2L7_SACSY</name>
<feature type="transmembrane region" description="Helical" evidence="1">
    <location>
        <begin position="278"/>
        <end position="296"/>
    </location>
</feature>
<feature type="transmembrane region" description="Helical" evidence="1">
    <location>
        <begin position="40"/>
        <end position="58"/>
    </location>
</feature>
<organism evidence="2 3">
    <name type="scientific">Saccharothrix syringae</name>
    <name type="common">Nocardiopsis syringae</name>
    <dbReference type="NCBI Taxonomy" id="103733"/>
    <lineage>
        <taxon>Bacteria</taxon>
        <taxon>Bacillati</taxon>
        <taxon>Actinomycetota</taxon>
        <taxon>Actinomycetes</taxon>
        <taxon>Pseudonocardiales</taxon>
        <taxon>Pseudonocardiaceae</taxon>
        <taxon>Saccharothrix</taxon>
    </lineage>
</organism>
<evidence type="ECO:0000256" key="1">
    <source>
        <dbReference type="SAM" id="Phobius"/>
    </source>
</evidence>
<reference evidence="3" key="1">
    <citation type="journal article" date="2021" name="Curr. Microbiol.">
        <title>Complete genome of nocamycin-producing strain Saccharothrix syringae NRRL B-16468 reveals the biosynthetic potential for secondary metabolites.</title>
        <authorList>
            <person name="Mo X."/>
            <person name="Yang S."/>
        </authorList>
    </citation>
    <scope>NUCLEOTIDE SEQUENCE [LARGE SCALE GENOMIC DNA]</scope>
    <source>
        <strain evidence="3">ATCC 51364 / DSM 43886 / JCM 6844 / KCTC 9398 / NBRC 14523 / NRRL B-16468 / INA 2240</strain>
    </source>
</reference>
<keyword evidence="1" id="KW-0472">Membrane</keyword>
<evidence type="ECO:0000313" key="2">
    <source>
        <dbReference type="EMBL" id="QFZ20431.1"/>
    </source>
</evidence>
<dbReference type="KEGG" id="ssyi:EKG83_26120"/>
<keyword evidence="1" id="KW-0812">Transmembrane</keyword>
<dbReference type="OrthoDB" id="10018959at2"/>
<dbReference type="AlphaFoldDB" id="A0A5Q0H2L7"/>
<evidence type="ECO:0000313" key="3">
    <source>
        <dbReference type="Proteomes" id="UP000325787"/>
    </source>
</evidence>
<feature type="transmembrane region" description="Helical" evidence="1">
    <location>
        <begin position="124"/>
        <end position="150"/>
    </location>
</feature>
<gene>
    <name evidence="2" type="ORF">EKG83_26120</name>
</gene>
<proteinExistence type="predicted"/>
<dbReference type="Proteomes" id="UP000325787">
    <property type="component" value="Chromosome"/>
</dbReference>
<feature type="transmembrane region" description="Helical" evidence="1">
    <location>
        <begin position="170"/>
        <end position="190"/>
    </location>
</feature>
<protein>
    <submittedName>
        <fullName evidence="2">Uncharacterized protein</fullName>
    </submittedName>
</protein>
<dbReference type="RefSeq" id="WP_033434905.1">
    <property type="nucleotide sequence ID" value="NZ_CP034550.1"/>
</dbReference>